<reference evidence="1 2" key="1">
    <citation type="submission" date="2024-04" db="EMBL/GenBank/DDBJ databases">
        <authorList>
            <person name="Fracassetti M."/>
        </authorList>
    </citation>
    <scope>NUCLEOTIDE SEQUENCE [LARGE SCALE GENOMIC DNA]</scope>
</reference>
<keyword evidence="2" id="KW-1185">Reference proteome</keyword>
<dbReference type="Proteomes" id="UP001497516">
    <property type="component" value="Chromosome 9"/>
</dbReference>
<accession>A0AAV2GRW3</accession>
<sequence>MSPHKPKVVHKHLHDFFNQSVEDGQHTTLKCDWGIAKPKWDPPVGKCAERTGEGGLRLIFRCNGVLKVLGHPIQETVELVPRQPLLHLVDEG</sequence>
<evidence type="ECO:0000313" key="2">
    <source>
        <dbReference type="Proteomes" id="UP001497516"/>
    </source>
</evidence>
<organism evidence="1 2">
    <name type="scientific">Linum trigynum</name>
    <dbReference type="NCBI Taxonomy" id="586398"/>
    <lineage>
        <taxon>Eukaryota</taxon>
        <taxon>Viridiplantae</taxon>
        <taxon>Streptophyta</taxon>
        <taxon>Embryophyta</taxon>
        <taxon>Tracheophyta</taxon>
        <taxon>Spermatophyta</taxon>
        <taxon>Magnoliopsida</taxon>
        <taxon>eudicotyledons</taxon>
        <taxon>Gunneridae</taxon>
        <taxon>Pentapetalae</taxon>
        <taxon>rosids</taxon>
        <taxon>fabids</taxon>
        <taxon>Malpighiales</taxon>
        <taxon>Linaceae</taxon>
        <taxon>Linum</taxon>
    </lineage>
</organism>
<protein>
    <submittedName>
        <fullName evidence="1">Uncharacterized protein</fullName>
    </submittedName>
</protein>
<proteinExistence type="predicted"/>
<dbReference type="AlphaFoldDB" id="A0AAV2GRW3"/>
<dbReference type="EMBL" id="OZ034822">
    <property type="protein sequence ID" value="CAL1413541.1"/>
    <property type="molecule type" value="Genomic_DNA"/>
</dbReference>
<evidence type="ECO:0000313" key="1">
    <source>
        <dbReference type="EMBL" id="CAL1413541.1"/>
    </source>
</evidence>
<gene>
    <name evidence="1" type="ORF">LTRI10_LOCUS52765</name>
</gene>
<name>A0AAV2GRW3_9ROSI</name>